<keyword evidence="3" id="KW-1185">Reference proteome</keyword>
<evidence type="ECO:0000313" key="2">
    <source>
        <dbReference type="EMBL" id="SHG75979.1"/>
    </source>
</evidence>
<dbReference type="Proteomes" id="UP000184268">
    <property type="component" value="Unassembled WGS sequence"/>
</dbReference>
<organism evidence="2 3">
    <name type="scientific">Ferrimonas marina</name>
    <dbReference type="NCBI Taxonomy" id="299255"/>
    <lineage>
        <taxon>Bacteria</taxon>
        <taxon>Pseudomonadati</taxon>
        <taxon>Pseudomonadota</taxon>
        <taxon>Gammaproteobacteria</taxon>
        <taxon>Alteromonadales</taxon>
        <taxon>Ferrimonadaceae</taxon>
        <taxon>Ferrimonas</taxon>
    </lineage>
</organism>
<keyword evidence="1" id="KW-1133">Transmembrane helix</keyword>
<dbReference type="STRING" id="299255.SAMN02745129_0627"/>
<sequence>MQSSTLNLAESEQDRLAQLGAFHEAARLLSSLPTLGTIWPPDADGIIQLCSANLELAIQARWNDDLAQPEFTIVQHHQGNPMTKPEQLVGHPALVAYLKSRLLRSQQRNQFQLSLVVGAITGLLALALISVD</sequence>
<dbReference type="AlphaFoldDB" id="A0A1M5MGF3"/>
<keyword evidence="1" id="KW-0472">Membrane</keyword>
<feature type="transmembrane region" description="Helical" evidence="1">
    <location>
        <begin position="111"/>
        <end position="131"/>
    </location>
</feature>
<reference evidence="2 3" key="1">
    <citation type="submission" date="2016-11" db="EMBL/GenBank/DDBJ databases">
        <authorList>
            <person name="Jaros S."/>
            <person name="Januszkiewicz K."/>
            <person name="Wedrychowicz H."/>
        </authorList>
    </citation>
    <scope>NUCLEOTIDE SEQUENCE [LARGE SCALE GENOMIC DNA]</scope>
    <source>
        <strain evidence="2 3">DSM 16917</strain>
    </source>
</reference>
<name>A0A1M5MGF3_9GAMM</name>
<keyword evidence="1" id="KW-0812">Transmembrane</keyword>
<accession>A0A1M5MGF3</accession>
<proteinExistence type="predicted"/>
<dbReference type="RefSeq" id="WP_067664629.1">
    <property type="nucleotide sequence ID" value="NZ_FQXG01000001.1"/>
</dbReference>
<gene>
    <name evidence="2" type="ORF">SAMN02745129_0627</name>
</gene>
<evidence type="ECO:0000313" key="3">
    <source>
        <dbReference type="Proteomes" id="UP000184268"/>
    </source>
</evidence>
<protein>
    <submittedName>
        <fullName evidence="2">Uncharacterized protein</fullName>
    </submittedName>
</protein>
<evidence type="ECO:0000256" key="1">
    <source>
        <dbReference type="SAM" id="Phobius"/>
    </source>
</evidence>
<dbReference type="EMBL" id="FQXG01000001">
    <property type="protein sequence ID" value="SHG75979.1"/>
    <property type="molecule type" value="Genomic_DNA"/>
</dbReference>